<evidence type="ECO:0000256" key="1">
    <source>
        <dbReference type="SAM" id="MobiDB-lite"/>
    </source>
</evidence>
<reference evidence="3" key="1">
    <citation type="submission" date="2024-07" db="EMBL/GenBank/DDBJ databases">
        <title>Two chromosome-level genome assemblies of Korean endemic species Abeliophyllum distichum and Forsythia ovata (Oleaceae).</title>
        <authorList>
            <person name="Jang H."/>
        </authorList>
    </citation>
    <scope>NUCLEOTIDE SEQUENCE [LARGE SCALE GENOMIC DNA]</scope>
</reference>
<evidence type="ECO:0000313" key="3">
    <source>
        <dbReference type="Proteomes" id="UP001604277"/>
    </source>
</evidence>
<evidence type="ECO:0000313" key="2">
    <source>
        <dbReference type="EMBL" id="KAL2529085.1"/>
    </source>
</evidence>
<dbReference type="Proteomes" id="UP001604277">
    <property type="component" value="Unassembled WGS sequence"/>
</dbReference>
<proteinExistence type="predicted"/>
<comment type="caution">
    <text evidence="2">The sequence shown here is derived from an EMBL/GenBank/DDBJ whole genome shotgun (WGS) entry which is preliminary data.</text>
</comment>
<sequence>MSDKVEEESSDEDAAQSDSHVHRRVNNKLMNVPTEHQNIGHTSSDKPTPTTHPQLFEQKKFSISVISLSKGESLSAPNVDTPSPAVTVVSTPKLAHVRLG</sequence>
<feature type="compositionally biased region" description="Acidic residues" evidence="1">
    <location>
        <begin position="1"/>
        <end position="15"/>
    </location>
</feature>
<keyword evidence="3" id="KW-1185">Reference proteome</keyword>
<accession>A0ABD1UX44</accession>
<feature type="region of interest" description="Disordered" evidence="1">
    <location>
        <begin position="1"/>
        <end position="53"/>
    </location>
</feature>
<protein>
    <submittedName>
        <fullName evidence="2">Uncharacterized protein</fullName>
    </submittedName>
</protein>
<dbReference type="AlphaFoldDB" id="A0ABD1UX44"/>
<dbReference type="EMBL" id="JBFOLJ010000006">
    <property type="protein sequence ID" value="KAL2529085.1"/>
    <property type="molecule type" value="Genomic_DNA"/>
</dbReference>
<name>A0ABD1UX44_9LAMI</name>
<gene>
    <name evidence="2" type="ORF">Fot_21686</name>
</gene>
<feature type="compositionally biased region" description="Polar residues" evidence="1">
    <location>
        <begin position="34"/>
        <end position="53"/>
    </location>
</feature>
<organism evidence="2 3">
    <name type="scientific">Forsythia ovata</name>
    <dbReference type="NCBI Taxonomy" id="205694"/>
    <lineage>
        <taxon>Eukaryota</taxon>
        <taxon>Viridiplantae</taxon>
        <taxon>Streptophyta</taxon>
        <taxon>Embryophyta</taxon>
        <taxon>Tracheophyta</taxon>
        <taxon>Spermatophyta</taxon>
        <taxon>Magnoliopsida</taxon>
        <taxon>eudicotyledons</taxon>
        <taxon>Gunneridae</taxon>
        <taxon>Pentapetalae</taxon>
        <taxon>asterids</taxon>
        <taxon>lamiids</taxon>
        <taxon>Lamiales</taxon>
        <taxon>Oleaceae</taxon>
        <taxon>Forsythieae</taxon>
        <taxon>Forsythia</taxon>
    </lineage>
</organism>